<dbReference type="Proteomes" id="UP001183610">
    <property type="component" value="Unassembled WGS sequence"/>
</dbReference>
<reference evidence="4" key="1">
    <citation type="submission" date="2023-07" db="EMBL/GenBank/DDBJ databases">
        <title>30 novel species of actinomycetes from the DSMZ collection.</title>
        <authorList>
            <person name="Nouioui I."/>
        </authorList>
    </citation>
    <scope>NUCLEOTIDE SEQUENCE [LARGE SCALE GENOMIC DNA]</scope>
    <source>
        <strain evidence="4">DSM 41979</strain>
    </source>
</reference>
<sequence length="295" mass="29852">MRGKAWAPGVAVLLAVALAGCTGGEDTGGPDAKRGASDTTTAAAPRPGRFDTLPQPCKAVDRATLDSLLPGLRALPADEREDGYAGTLAPTFDNERKVGCAWKAEAAEDGDRTDSLTLGLERVVSYDAAKSDDDRAREIFEKHRTAAHIPDPSPSGSASASGSPSGSPSGSASPGDSPSPSGSPSPTSGKTGKSGQSASGSPSPSTSGDTGATPAELLPRTLSGLGNDAFLNDTLGTASAGGSHRTVTVVFRTSNVVVSVVYQQQPGGADEVPDSKEMQDKARKLADRIAGSFEE</sequence>
<evidence type="ECO:0000256" key="1">
    <source>
        <dbReference type="SAM" id="MobiDB-lite"/>
    </source>
</evidence>
<keyword evidence="2" id="KW-0732">Signal</keyword>
<evidence type="ECO:0000313" key="4">
    <source>
        <dbReference type="Proteomes" id="UP001183610"/>
    </source>
</evidence>
<feature type="region of interest" description="Disordered" evidence="1">
    <location>
        <begin position="144"/>
        <end position="223"/>
    </location>
</feature>
<keyword evidence="4" id="KW-1185">Reference proteome</keyword>
<dbReference type="PROSITE" id="PS51257">
    <property type="entry name" value="PROKAR_LIPOPROTEIN"/>
    <property type="match status" value="1"/>
</dbReference>
<dbReference type="RefSeq" id="WP_010265609.1">
    <property type="nucleotide sequence ID" value="NZ_JAVRET010000023.1"/>
</dbReference>
<accession>A0ABU2QZH0</accession>
<feature type="chain" id="PRO_5045410638" description="DUF3558 domain-containing protein" evidence="2">
    <location>
        <begin position="20"/>
        <end position="295"/>
    </location>
</feature>
<feature type="signal peptide" evidence="2">
    <location>
        <begin position="1"/>
        <end position="19"/>
    </location>
</feature>
<organism evidence="3 4">
    <name type="scientific">Streptomyces evansiae</name>
    <dbReference type="NCBI Taxonomy" id="3075535"/>
    <lineage>
        <taxon>Bacteria</taxon>
        <taxon>Bacillati</taxon>
        <taxon>Actinomycetota</taxon>
        <taxon>Actinomycetes</taxon>
        <taxon>Kitasatosporales</taxon>
        <taxon>Streptomycetaceae</taxon>
        <taxon>Streptomyces</taxon>
    </lineage>
</organism>
<feature type="region of interest" description="Disordered" evidence="1">
    <location>
        <begin position="24"/>
        <end position="56"/>
    </location>
</feature>
<name>A0ABU2QZH0_9ACTN</name>
<protein>
    <recommendedName>
        <fullName evidence="5">DUF3558 domain-containing protein</fullName>
    </recommendedName>
</protein>
<comment type="caution">
    <text evidence="3">The sequence shown here is derived from an EMBL/GenBank/DDBJ whole genome shotgun (WGS) entry which is preliminary data.</text>
</comment>
<gene>
    <name evidence="3" type="ORF">RM698_12400</name>
</gene>
<evidence type="ECO:0008006" key="5">
    <source>
        <dbReference type="Google" id="ProtNLM"/>
    </source>
</evidence>
<dbReference type="EMBL" id="JAVRET010000023">
    <property type="protein sequence ID" value="MDT0409847.1"/>
    <property type="molecule type" value="Genomic_DNA"/>
</dbReference>
<evidence type="ECO:0000256" key="2">
    <source>
        <dbReference type="SAM" id="SignalP"/>
    </source>
</evidence>
<evidence type="ECO:0000313" key="3">
    <source>
        <dbReference type="EMBL" id="MDT0409847.1"/>
    </source>
</evidence>
<feature type="compositionally biased region" description="Low complexity" evidence="1">
    <location>
        <begin position="154"/>
        <end position="214"/>
    </location>
</feature>
<proteinExistence type="predicted"/>